<dbReference type="PANTHER" id="PTHR47356">
    <property type="entry name" value="FAD-DEPENDENT MONOOXYGENASE ASQG-RELATED"/>
    <property type="match status" value="1"/>
</dbReference>
<dbReference type="InterPro" id="IPR050562">
    <property type="entry name" value="FAD_mOase_fung"/>
</dbReference>
<evidence type="ECO:0000259" key="7">
    <source>
        <dbReference type="Pfam" id="PF01494"/>
    </source>
</evidence>
<feature type="region of interest" description="Disordered" evidence="6">
    <location>
        <begin position="482"/>
        <end position="501"/>
    </location>
</feature>
<evidence type="ECO:0000256" key="5">
    <source>
        <dbReference type="ARBA" id="ARBA00023002"/>
    </source>
</evidence>
<keyword evidence="3" id="KW-0285">Flavoprotein</keyword>
<accession>A0ABR1PBU1</accession>
<evidence type="ECO:0000256" key="4">
    <source>
        <dbReference type="ARBA" id="ARBA00022827"/>
    </source>
</evidence>
<protein>
    <recommendedName>
        <fullName evidence="7">FAD-binding domain-containing protein</fullName>
    </recommendedName>
</protein>
<dbReference type="SUPFAM" id="SSF51905">
    <property type="entry name" value="FAD/NAD(P)-binding domain"/>
    <property type="match status" value="1"/>
</dbReference>
<comment type="caution">
    <text evidence="8">The sequence shown here is derived from an EMBL/GenBank/DDBJ whole genome shotgun (WGS) entry which is preliminary data.</text>
</comment>
<reference evidence="8 9" key="1">
    <citation type="submission" date="2024-02" db="EMBL/GenBank/DDBJ databases">
        <title>De novo assembly and annotation of 12 fungi associated with fruit tree decline syndrome in Ontario, Canada.</title>
        <authorList>
            <person name="Sulman M."/>
            <person name="Ellouze W."/>
            <person name="Ilyukhin E."/>
        </authorList>
    </citation>
    <scope>NUCLEOTIDE SEQUENCE [LARGE SCALE GENOMIC DNA]</scope>
    <source>
        <strain evidence="8 9">M169</strain>
    </source>
</reference>
<dbReference type="Proteomes" id="UP001430848">
    <property type="component" value="Unassembled WGS sequence"/>
</dbReference>
<proteinExistence type="inferred from homology"/>
<keyword evidence="5" id="KW-0560">Oxidoreductase</keyword>
<evidence type="ECO:0000313" key="9">
    <source>
        <dbReference type="Proteomes" id="UP001430848"/>
    </source>
</evidence>
<feature type="non-terminal residue" evidence="8">
    <location>
        <position position="501"/>
    </location>
</feature>
<evidence type="ECO:0000256" key="3">
    <source>
        <dbReference type="ARBA" id="ARBA00022630"/>
    </source>
</evidence>
<sequence>MEAQPFRVVIIGGGPVGLTAAHALLAAGIDFVVLEARDTFAPEEGASLLAYASTQRVWHQLGLLGAMEAKGCPVDTRAWADHAGNVYRRGTPSATHKRLFGAAPWNFHRRELVEVLYEKLPAEVREERLCTGCKVCGVEVDEEGVTVRCEDGRVERGSMVLGVDGVHSKTRGLMRELILASKEKEGDDDNKACIPPERPYKAEYRCLWGTCPAPKTCEPSSNAESHGPERSIMFMTDRDGRSWFFLYEQLDKARDESQRYTTEDQEEMAARFSKLHLLPGLPFSDIWPTRTACGMADQLEGVLPQEHWRLPPAQGGRVVLAGDAVHRMTPNFGWGFNSGVNDVCALVSLLRAEVTGPSSPSPSPSTAQLDSVLARYAEARCVNDDVADVVRISGAVTRQCAYPRDRGVIAAAVAWLLTRVVPLLVPDFEAKIARKLLGKVIRRSRVLDFLKEDKDGSGPADEKLFVGEMGWDFPIPSMDAAMEEKEHEKEKEEAALLSERK</sequence>
<dbReference type="PRINTS" id="PR00420">
    <property type="entry name" value="RNGMNOXGNASE"/>
</dbReference>
<gene>
    <name evidence="8" type="ORF">SLS63_005235</name>
</gene>
<dbReference type="Pfam" id="PF01494">
    <property type="entry name" value="FAD_binding_3"/>
    <property type="match status" value="2"/>
</dbReference>
<comment type="similarity">
    <text evidence="2">Belongs to the paxM FAD-dependent monooxygenase family.</text>
</comment>
<feature type="domain" description="FAD-binding" evidence="7">
    <location>
        <begin position="313"/>
        <end position="359"/>
    </location>
</feature>
<feature type="domain" description="FAD-binding" evidence="7">
    <location>
        <begin position="7"/>
        <end position="171"/>
    </location>
</feature>
<dbReference type="InterPro" id="IPR002938">
    <property type="entry name" value="FAD-bd"/>
</dbReference>
<organism evidence="8 9">
    <name type="scientific">Diaporthe eres</name>
    <name type="common">Phomopsis oblonga</name>
    <dbReference type="NCBI Taxonomy" id="83184"/>
    <lineage>
        <taxon>Eukaryota</taxon>
        <taxon>Fungi</taxon>
        <taxon>Dikarya</taxon>
        <taxon>Ascomycota</taxon>
        <taxon>Pezizomycotina</taxon>
        <taxon>Sordariomycetes</taxon>
        <taxon>Sordariomycetidae</taxon>
        <taxon>Diaporthales</taxon>
        <taxon>Diaporthaceae</taxon>
        <taxon>Diaporthe</taxon>
        <taxon>Diaporthe eres species complex</taxon>
    </lineage>
</organism>
<comment type="cofactor">
    <cofactor evidence="1">
        <name>FAD</name>
        <dbReference type="ChEBI" id="CHEBI:57692"/>
    </cofactor>
</comment>
<dbReference type="InterPro" id="IPR036188">
    <property type="entry name" value="FAD/NAD-bd_sf"/>
</dbReference>
<dbReference type="Gene3D" id="3.50.50.60">
    <property type="entry name" value="FAD/NAD(P)-binding domain"/>
    <property type="match status" value="1"/>
</dbReference>
<evidence type="ECO:0000256" key="1">
    <source>
        <dbReference type="ARBA" id="ARBA00001974"/>
    </source>
</evidence>
<evidence type="ECO:0000313" key="8">
    <source>
        <dbReference type="EMBL" id="KAK7731937.1"/>
    </source>
</evidence>
<keyword evidence="4" id="KW-0274">FAD</keyword>
<dbReference type="PANTHER" id="PTHR47356:SF2">
    <property type="entry name" value="FAD-BINDING DOMAIN-CONTAINING PROTEIN-RELATED"/>
    <property type="match status" value="1"/>
</dbReference>
<name>A0ABR1PBU1_DIAER</name>
<evidence type="ECO:0000256" key="2">
    <source>
        <dbReference type="ARBA" id="ARBA00007992"/>
    </source>
</evidence>
<dbReference type="EMBL" id="JAKNSF020000021">
    <property type="protein sequence ID" value="KAK7731937.1"/>
    <property type="molecule type" value="Genomic_DNA"/>
</dbReference>
<keyword evidence="9" id="KW-1185">Reference proteome</keyword>
<evidence type="ECO:0000256" key="6">
    <source>
        <dbReference type="SAM" id="MobiDB-lite"/>
    </source>
</evidence>